<dbReference type="InterPro" id="IPR005297">
    <property type="entry name" value="Lipoprotein_repeat"/>
</dbReference>
<feature type="signal peptide" evidence="2">
    <location>
        <begin position="1"/>
        <end position="26"/>
    </location>
</feature>
<dbReference type="GO" id="GO:0043448">
    <property type="term" value="P:alkane catabolic process"/>
    <property type="evidence" value="ECO:0007669"/>
    <property type="project" value="TreeGrafter"/>
</dbReference>
<dbReference type="Pfam" id="PF03640">
    <property type="entry name" value="Lipoprotein_15"/>
    <property type="match status" value="2"/>
</dbReference>
<evidence type="ECO:0000256" key="1">
    <source>
        <dbReference type="SAM" id="MobiDB-lite"/>
    </source>
</evidence>
<keyword evidence="4" id="KW-1185">Reference proteome</keyword>
<sequence>MKSSLKSWCAATSAVVALALALTGCANDSGSTDTASPSADAQSSAVSSAPAESSPSGDMGAASLALADSSLGKIVVDGKGMTVYQFDKDTQGADSSACTGPCEDQWPAVPGGTDVTVDGVTGKTGTITGVNGESQLTLDGWPLYYFAGDKKAGDTAGQGVKDVWWVLDAAGTPIK</sequence>
<name>A0A365YBI1_9MICC</name>
<dbReference type="AlphaFoldDB" id="A0A365YBI1"/>
<dbReference type="EMBL" id="POAF01000006">
    <property type="protein sequence ID" value="RBM00036.1"/>
    <property type="molecule type" value="Genomic_DNA"/>
</dbReference>
<accession>A0A365YBI1</accession>
<evidence type="ECO:0000313" key="4">
    <source>
        <dbReference type="Proteomes" id="UP000252167"/>
    </source>
</evidence>
<reference evidence="3 4" key="1">
    <citation type="submission" date="2018-01" db="EMBL/GenBank/DDBJ databases">
        <title>Glutamicibacter soli strain NHPC-3 Whole genome sequence and assembly.</title>
        <authorList>
            <person name="Choudhury P."/>
            <person name="Gupta D."/>
            <person name="Sengupta K."/>
            <person name="Jawed A."/>
            <person name="Sultana N."/>
            <person name="Saha P."/>
        </authorList>
    </citation>
    <scope>NUCLEOTIDE SEQUENCE [LARGE SCALE GENOMIC DNA]</scope>
    <source>
        <strain evidence="3 4">NHPC-3</strain>
    </source>
</reference>
<proteinExistence type="predicted"/>
<keyword evidence="2" id="KW-0732">Signal</keyword>
<dbReference type="PANTHER" id="PTHR39335">
    <property type="entry name" value="BLL4220 PROTEIN"/>
    <property type="match status" value="1"/>
</dbReference>
<gene>
    <name evidence="3" type="ORF">C1H84_12955</name>
</gene>
<organism evidence="3 4">
    <name type="scientific">Glutamicibacter soli</name>
    <dbReference type="NCBI Taxonomy" id="453836"/>
    <lineage>
        <taxon>Bacteria</taxon>
        <taxon>Bacillati</taxon>
        <taxon>Actinomycetota</taxon>
        <taxon>Actinomycetes</taxon>
        <taxon>Micrococcales</taxon>
        <taxon>Micrococcaceae</taxon>
        <taxon>Glutamicibacter</taxon>
    </lineage>
</organism>
<dbReference type="PROSITE" id="PS51257">
    <property type="entry name" value="PROKAR_LIPOPROTEIN"/>
    <property type="match status" value="1"/>
</dbReference>
<evidence type="ECO:0000256" key="2">
    <source>
        <dbReference type="SAM" id="SignalP"/>
    </source>
</evidence>
<dbReference type="Proteomes" id="UP000252167">
    <property type="component" value="Unassembled WGS sequence"/>
</dbReference>
<feature type="chain" id="PRO_5039385307" description="Lipoprotein with Yx(FWY)xxD motif" evidence="2">
    <location>
        <begin position="27"/>
        <end position="175"/>
    </location>
</feature>
<protein>
    <recommendedName>
        <fullName evidence="5">Lipoprotein with Yx(FWY)xxD motif</fullName>
    </recommendedName>
</protein>
<evidence type="ECO:0008006" key="5">
    <source>
        <dbReference type="Google" id="ProtNLM"/>
    </source>
</evidence>
<dbReference type="PANTHER" id="PTHR39335:SF1">
    <property type="entry name" value="BLL4220 PROTEIN"/>
    <property type="match status" value="1"/>
</dbReference>
<dbReference type="RefSeq" id="WP_113607585.1">
    <property type="nucleotide sequence ID" value="NZ_JBNBOD010000002.1"/>
</dbReference>
<evidence type="ECO:0000313" key="3">
    <source>
        <dbReference type="EMBL" id="RBM00036.1"/>
    </source>
</evidence>
<comment type="caution">
    <text evidence="3">The sequence shown here is derived from an EMBL/GenBank/DDBJ whole genome shotgun (WGS) entry which is preliminary data.</text>
</comment>
<feature type="region of interest" description="Disordered" evidence="1">
    <location>
        <begin position="29"/>
        <end position="60"/>
    </location>
</feature>